<dbReference type="PATRIC" id="fig|1348973.3.peg.1200"/>
<accession>A0A072P1U1</accession>
<comment type="caution">
    <text evidence="2">The sequence shown here is derived from an EMBL/GenBank/DDBJ whole genome shotgun (WGS) entry which is preliminary data.</text>
</comment>
<proteinExistence type="predicted"/>
<organism evidence="2 3">
    <name type="scientific">Schinkia azotoformans MEV2011</name>
    <dbReference type="NCBI Taxonomy" id="1348973"/>
    <lineage>
        <taxon>Bacteria</taxon>
        <taxon>Bacillati</taxon>
        <taxon>Bacillota</taxon>
        <taxon>Bacilli</taxon>
        <taxon>Bacillales</taxon>
        <taxon>Bacillaceae</taxon>
        <taxon>Calidifontibacillus/Schinkia group</taxon>
        <taxon>Schinkia</taxon>
    </lineage>
</organism>
<name>A0A072P1U1_SCHAZ</name>
<evidence type="ECO:0000313" key="3">
    <source>
        <dbReference type="Proteomes" id="UP000027936"/>
    </source>
</evidence>
<keyword evidence="1" id="KW-0472">Membrane</keyword>
<protein>
    <recommendedName>
        <fullName evidence="4">Tfp pilus assembly protein PilX</fullName>
    </recommendedName>
</protein>
<dbReference type="RefSeq" id="WP_035194085.1">
    <property type="nucleotide sequence ID" value="NZ_JJRY01000003.1"/>
</dbReference>
<evidence type="ECO:0000256" key="1">
    <source>
        <dbReference type="SAM" id="Phobius"/>
    </source>
</evidence>
<dbReference type="EMBL" id="JJRY01000003">
    <property type="protein sequence ID" value="KEF39460.1"/>
    <property type="molecule type" value="Genomic_DNA"/>
</dbReference>
<sequence>MNEKGYTLVVVLLACMMLSLLGVTILGAAVNNVKRTEIRELDIETTADGKVLMSEILAKLQLNLDPNEPTSIAAKNISDNMLKISDTPPSTYNSVLYNNIIRETECFFNTKLSYNCSAADRPIKITELTDTEYGEYLDTTSISTFKNSNYTRIYKISIAQSSTESNNPIITRDLSQNVIISPTPSFLQYAVGSNDLNINGSPDIVGNVYARNLTLYSKAKYKVASADKETREFYGPSIFGTLYTSNVNNNRTSYPSDEPFFEGIFVEKDTEGISGRPNIQPLPNNFVDVNFDETFAIKLGEANVPINPALACPNDDFYKALINTDGLVENNPSATGSPSDLDDILEAELKIRGTNTADDRYRNPKFTCSNNVYMIEESMLDTYQGYTDKIIDNTDIQDTTNTLLFTNIDKDSSGNLIFDNTKTYTLNENLILKNPANEKGWFVVDGDLIIEGSTGTPLEIKANILVNGNLVIKSPSGTSPSNPAIVAFDATVYVNGNSTIDNVNIVGADDKQLVLLSKDELNIVRINEFDDPLLEKSLVTKINTPPNLKAFFYTDNAATLYGVGSLFDIEGGLFARNKLTINAIRHIYNSKDISEAETAASTSNPDNEPNSRFYVEYDKKVITDQLAALPRVDRLQVIVDNLTIR</sequence>
<keyword evidence="1" id="KW-1133">Transmembrane helix</keyword>
<feature type="transmembrane region" description="Helical" evidence="1">
    <location>
        <begin position="6"/>
        <end position="30"/>
    </location>
</feature>
<evidence type="ECO:0000313" key="2">
    <source>
        <dbReference type="EMBL" id="KEF39460.1"/>
    </source>
</evidence>
<dbReference type="OrthoDB" id="2349072at2"/>
<dbReference type="PROSITE" id="PS51257">
    <property type="entry name" value="PROKAR_LIPOPROTEIN"/>
    <property type="match status" value="1"/>
</dbReference>
<dbReference type="AlphaFoldDB" id="A0A072P1U1"/>
<reference evidence="2 3" key="1">
    <citation type="submission" date="2014-04" db="EMBL/GenBank/DDBJ databases">
        <title>Draft genome sequence of Bacillus azotoformans MEV2011, a (co-) denitrifying strain unable to grow in the presence of oxygen.</title>
        <authorList>
            <person name="Nielsen M."/>
            <person name="Schreiber L."/>
            <person name="Finster K."/>
            <person name="Schramm A."/>
        </authorList>
    </citation>
    <scope>NUCLEOTIDE SEQUENCE [LARGE SCALE GENOMIC DNA]</scope>
    <source>
        <strain evidence="2 3">MEV2011</strain>
    </source>
</reference>
<gene>
    <name evidence="2" type="ORF">M670_01228</name>
</gene>
<evidence type="ECO:0008006" key="4">
    <source>
        <dbReference type="Google" id="ProtNLM"/>
    </source>
</evidence>
<keyword evidence="1" id="KW-0812">Transmembrane</keyword>
<dbReference type="Proteomes" id="UP000027936">
    <property type="component" value="Unassembled WGS sequence"/>
</dbReference>